<organism evidence="2 3">
    <name type="scientific">Kordia aestuariivivens</name>
    <dbReference type="NCBI Taxonomy" id="2759037"/>
    <lineage>
        <taxon>Bacteria</taxon>
        <taxon>Pseudomonadati</taxon>
        <taxon>Bacteroidota</taxon>
        <taxon>Flavobacteriia</taxon>
        <taxon>Flavobacteriales</taxon>
        <taxon>Flavobacteriaceae</taxon>
        <taxon>Kordia</taxon>
    </lineage>
</organism>
<feature type="transmembrane region" description="Helical" evidence="1">
    <location>
        <begin position="45"/>
        <end position="63"/>
    </location>
</feature>
<keyword evidence="1" id="KW-1133">Transmembrane helix</keyword>
<keyword evidence="1" id="KW-0472">Membrane</keyword>
<feature type="transmembrane region" description="Helical" evidence="1">
    <location>
        <begin position="97"/>
        <end position="116"/>
    </location>
</feature>
<evidence type="ECO:0000313" key="2">
    <source>
        <dbReference type="EMBL" id="MBC8753846.1"/>
    </source>
</evidence>
<dbReference type="Proteomes" id="UP000619238">
    <property type="component" value="Unassembled WGS sequence"/>
</dbReference>
<dbReference type="RefSeq" id="WP_187560882.1">
    <property type="nucleotide sequence ID" value="NZ_JACGWS010000002.1"/>
</dbReference>
<feature type="transmembrane region" description="Helical" evidence="1">
    <location>
        <begin position="12"/>
        <end position="33"/>
    </location>
</feature>
<keyword evidence="3" id="KW-1185">Reference proteome</keyword>
<name>A0ABR7Q673_9FLAO</name>
<gene>
    <name evidence="2" type="ORF">H2O64_04140</name>
</gene>
<feature type="transmembrane region" description="Helical" evidence="1">
    <location>
        <begin position="128"/>
        <end position="148"/>
    </location>
</feature>
<dbReference type="EMBL" id="JACGWS010000002">
    <property type="protein sequence ID" value="MBC8753846.1"/>
    <property type="molecule type" value="Genomic_DNA"/>
</dbReference>
<evidence type="ECO:0000313" key="3">
    <source>
        <dbReference type="Proteomes" id="UP000619238"/>
    </source>
</evidence>
<keyword evidence="1" id="KW-0812">Transmembrane</keyword>
<protein>
    <submittedName>
        <fullName evidence="2">Uncharacterized protein</fullName>
    </submittedName>
</protein>
<evidence type="ECO:0000256" key="1">
    <source>
        <dbReference type="SAM" id="Phobius"/>
    </source>
</evidence>
<comment type="caution">
    <text evidence="2">The sequence shown here is derived from an EMBL/GenBank/DDBJ whole genome shotgun (WGS) entry which is preliminary data.</text>
</comment>
<reference evidence="2 3" key="1">
    <citation type="submission" date="2020-07" db="EMBL/GenBank/DDBJ databases">
        <title>Description of Kordia aestuariivivens sp. nov., isolated from a tidal flat.</title>
        <authorList>
            <person name="Park S."/>
            <person name="Yoon J.-H."/>
        </authorList>
    </citation>
    <scope>NUCLEOTIDE SEQUENCE [LARGE SCALE GENOMIC DNA]</scope>
    <source>
        <strain evidence="2 3">YSTF-M3</strain>
    </source>
</reference>
<accession>A0ABR7Q673</accession>
<proteinExistence type="predicted"/>
<sequence>MTHDISALEYFLSITISLLLLYNFLTTVLFCFQKELLTENKSVRIFQRLLLVIILLAMFVYVFNTENIPSELTELYVLPWIWGFLASHIFIIRKKRWFNELLGLGVLLAITIVIFFKQEDLIQEKNSSVYFLYLILGVLLGGVFWPTVKNDI</sequence>
<feature type="transmembrane region" description="Helical" evidence="1">
    <location>
        <begin position="75"/>
        <end position="92"/>
    </location>
</feature>